<protein>
    <submittedName>
        <fullName evidence="3">Uncharacterized protein</fullName>
    </submittedName>
</protein>
<dbReference type="EMBL" id="LS483409">
    <property type="protein sequence ID" value="SQG78783.1"/>
    <property type="molecule type" value="Genomic_DNA"/>
</dbReference>
<dbReference type="AlphaFoldDB" id="A0AA94S9Y8"/>
<dbReference type="RefSeq" id="WP_077496303.1">
    <property type="nucleotide sequence ID" value="NZ_LS483409.1"/>
</dbReference>
<accession>A0AA94S9Y8</accession>
<evidence type="ECO:0000256" key="2">
    <source>
        <dbReference type="SAM" id="Phobius"/>
    </source>
</evidence>
<keyword evidence="2" id="KW-1133">Transmembrane helix</keyword>
<evidence type="ECO:0000256" key="1">
    <source>
        <dbReference type="SAM" id="Coils"/>
    </source>
</evidence>
<evidence type="ECO:0000313" key="4">
    <source>
        <dbReference type="Proteomes" id="UP000249013"/>
    </source>
</evidence>
<name>A0AA94S9Y8_9STRE</name>
<proteinExistence type="predicted"/>
<sequence>MKATIWKYCTVDLIMIIIVIIALHVYQRSQYEAKINHLTHELINTQTALKQANDRIKILEDNQTIIYYPDNYGWEEVTGNASQILFGK</sequence>
<organism evidence="3 4">
    <name type="scientific">Streptococcus gallolyticus</name>
    <dbReference type="NCBI Taxonomy" id="315405"/>
    <lineage>
        <taxon>Bacteria</taxon>
        <taxon>Bacillati</taxon>
        <taxon>Bacillota</taxon>
        <taxon>Bacilli</taxon>
        <taxon>Lactobacillales</taxon>
        <taxon>Streptococcaceae</taxon>
        <taxon>Streptococcus</taxon>
    </lineage>
</organism>
<gene>
    <name evidence="3" type="ORF">NCTC13773_00564</name>
</gene>
<feature type="coiled-coil region" evidence="1">
    <location>
        <begin position="35"/>
        <end position="62"/>
    </location>
</feature>
<dbReference type="Proteomes" id="UP000249013">
    <property type="component" value="Chromosome 1"/>
</dbReference>
<reference evidence="3 4" key="1">
    <citation type="submission" date="2018-06" db="EMBL/GenBank/DDBJ databases">
        <authorList>
            <consortium name="Pathogen Informatics"/>
            <person name="Doyle S."/>
        </authorList>
    </citation>
    <scope>NUCLEOTIDE SEQUENCE [LARGE SCALE GENOMIC DNA]</scope>
    <source>
        <strain evidence="3 4">NCTC13773</strain>
    </source>
</reference>
<keyword evidence="2" id="KW-0812">Transmembrane</keyword>
<feature type="transmembrane region" description="Helical" evidence="2">
    <location>
        <begin position="6"/>
        <end position="26"/>
    </location>
</feature>
<evidence type="ECO:0000313" key="3">
    <source>
        <dbReference type="EMBL" id="SQG78783.1"/>
    </source>
</evidence>
<keyword evidence="1" id="KW-0175">Coiled coil</keyword>
<keyword evidence="2" id="KW-0472">Membrane</keyword>